<dbReference type="InterPro" id="IPR027417">
    <property type="entry name" value="P-loop_NTPase"/>
</dbReference>
<sequence>MTDVILEKVGKTYPNGFHAIPSVDLSIEEGEFIVLVGPSGCGKSTLLRMVAGLESISTGELRIRGERMNDKEPADRDIAMVFQNYALYPHMTVYNNMAYGLKNRGMAKELIAEKVTDVATMLGLTELLQRKPRQLSGGQRQRVAMGRAMVRDPKVFLFDEPLSNLDAKLRVQMRVEIRQLQRKLGTTTLYVTHDQVEAMTLADRLVVLNKGKAEQIGTPMDLYNKPATPFVAAFIGSPSMNLLGANLTEQGIKVSDALTLPLSHRHRGSIVWGIRPEHLAVSDEQNADFALRIQAVESLGAETLIHGKIDTASGDGEPMVVRLSGPHLPDINSVMWLTAPAQHWHLFDAMTQQRL</sequence>
<dbReference type="InterPro" id="IPR047641">
    <property type="entry name" value="ABC_transpr_MalK/UgpC-like"/>
</dbReference>
<dbReference type="PROSITE" id="PS00211">
    <property type="entry name" value="ABC_TRANSPORTER_1"/>
    <property type="match status" value="1"/>
</dbReference>
<dbReference type="GO" id="GO:0008643">
    <property type="term" value="P:carbohydrate transport"/>
    <property type="evidence" value="ECO:0007669"/>
    <property type="project" value="InterPro"/>
</dbReference>
<protein>
    <submittedName>
        <fullName evidence="10">sn-glycerol-3-phosphate import ATP-binding protein UgpC</fullName>
    </submittedName>
</protein>
<keyword evidence="5" id="KW-0547">Nucleotide-binding</keyword>
<accession>A0A3M8Q109</accession>
<dbReference type="InterPro" id="IPR012340">
    <property type="entry name" value="NA-bd_OB-fold"/>
</dbReference>
<dbReference type="InterPro" id="IPR015855">
    <property type="entry name" value="ABC_transpr_MalK-like"/>
</dbReference>
<dbReference type="Gene3D" id="2.40.50.140">
    <property type="entry name" value="Nucleic acid-binding proteins"/>
    <property type="match status" value="1"/>
</dbReference>
<dbReference type="RefSeq" id="WP_123096579.1">
    <property type="nucleotide sequence ID" value="NZ_RIZG01000010.1"/>
</dbReference>
<dbReference type="InterPro" id="IPR013611">
    <property type="entry name" value="Transp-assoc_OB_typ2"/>
</dbReference>
<dbReference type="Pfam" id="PF00005">
    <property type="entry name" value="ABC_tran"/>
    <property type="match status" value="1"/>
</dbReference>
<dbReference type="PANTHER" id="PTHR43875">
    <property type="entry name" value="MALTODEXTRIN IMPORT ATP-BINDING PROTEIN MSMX"/>
    <property type="match status" value="1"/>
</dbReference>
<dbReference type="GO" id="GO:0055052">
    <property type="term" value="C:ATP-binding cassette (ABC) transporter complex, substrate-binding subunit-containing"/>
    <property type="evidence" value="ECO:0007669"/>
    <property type="project" value="TreeGrafter"/>
</dbReference>
<dbReference type="NCBIfam" id="NF008653">
    <property type="entry name" value="PRK11650.1"/>
    <property type="match status" value="1"/>
</dbReference>
<evidence type="ECO:0000256" key="8">
    <source>
        <dbReference type="ARBA" id="ARBA00023136"/>
    </source>
</evidence>
<dbReference type="OrthoDB" id="9802264at2"/>
<evidence type="ECO:0000256" key="6">
    <source>
        <dbReference type="ARBA" id="ARBA00022840"/>
    </source>
</evidence>
<dbReference type="GO" id="GO:0005524">
    <property type="term" value="F:ATP binding"/>
    <property type="evidence" value="ECO:0007669"/>
    <property type="project" value="UniProtKB-KW"/>
</dbReference>
<keyword evidence="1" id="KW-0813">Transport</keyword>
<gene>
    <name evidence="10" type="ORF">EBI00_14065</name>
</gene>
<keyword evidence="8" id="KW-0472">Membrane</keyword>
<dbReference type="PANTHER" id="PTHR43875:SF12">
    <property type="entry name" value="SN-GLYCEROL-3-PHOSPHATE IMPORT ATP-BINDING PROTEIN UGPC"/>
    <property type="match status" value="1"/>
</dbReference>
<dbReference type="PROSITE" id="PS50893">
    <property type="entry name" value="ABC_TRANSPORTER_2"/>
    <property type="match status" value="1"/>
</dbReference>
<dbReference type="AlphaFoldDB" id="A0A3M8Q109"/>
<organism evidence="10 11">
    <name type="scientific">Marinomonas hwangdonensis</name>
    <dbReference type="NCBI Taxonomy" id="1053647"/>
    <lineage>
        <taxon>Bacteria</taxon>
        <taxon>Pseudomonadati</taxon>
        <taxon>Pseudomonadota</taxon>
        <taxon>Gammaproteobacteria</taxon>
        <taxon>Oceanospirillales</taxon>
        <taxon>Oceanospirillaceae</taxon>
        <taxon>Marinomonas</taxon>
    </lineage>
</organism>
<dbReference type="FunFam" id="3.40.50.300:FF:000042">
    <property type="entry name" value="Maltose/maltodextrin ABC transporter, ATP-binding protein"/>
    <property type="match status" value="1"/>
</dbReference>
<keyword evidence="2" id="KW-1003">Cell membrane</keyword>
<dbReference type="GO" id="GO:0001407">
    <property type="term" value="P:glycerophosphodiester transmembrane transport"/>
    <property type="evidence" value="ECO:0007669"/>
    <property type="project" value="TreeGrafter"/>
</dbReference>
<dbReference type="InterPro" id="IPR003593">
    <property type="entry name" value="AAA+_ATPase"/>
</dbReference>
<evidence type="ECO:0000256" key="1">
    <source>
        <dbReference type="ARBA" id="ARBA00022448"/>
    </source>
</evidence>
<proteinExistence type="predicted"/>
<dbReference type="GO" id="GO:0016887">
    <property type="term" value="F:ATP hydrolysis activity"/>
    <property type="evidence" value="ECO:0007669"/>
    <property type="project" value="InterPro"/>
</dbReference>
<dbReference type="Pfam" id="PF08402">
    <property type="entry name" value="TOBE_2"/>
    <property type="match status" value="1"/>
</dbReference>
<feature type="domain" description="ABC transporter" evidence="9">
    <location>
        <begin position="4"/>
        <end position="235"/>
    </location>
</feature>
<evidence type="ECO:0000313" key="11">
    <source>
        <dbReference type="Proteomes" id="UP000280507"/>
    </source>
</evidence>
<dbReference type="Proteomes" id="UP000280507">
    <property type="component" value="Unassembled WGS sequence"/>
</dbReference>
<dbReference type="CDD" id="cd03301">
    <property type="entry name" value="ABC_MalK_N"/>
    <property type="match status" value="1"/>
</dbReference>
<evidence type="ECO:0000313" key="10">
    <source>
        <dbReference type="EMBL" id="RNF48834.1"/>
    </source>
</evidence>
<evidence type="ECO:0000256" key="7">
    <source>
        <dbReference type="ARBA" id="ARBA00022967"/>
    </source>
</evidence>
<dbReference type="EMBL" id="RIZG01000010">
    <property type="protein sequence ID" value="RNF48834.1"/>
    <property type="molecule type" value="Genomic_DNA"/>
</dbReference>
<evidence type="ECO:0000256" key="5">
    <source>
        <dbReference type="ARBA" id="ARBA00022741"/>
    </source>
</evidence>
<keyword evidence="7" id="KW-1278">Translocase</keyword>
<dbReference type="SMART" id="SM00382">
    <property type="entry name" value="AAA"/>
    <property type="match status" value="1"/>
</dbReference>
<keyword evidence="4" id="KW-0762">Sugar transport</keyword>
<dbReference type="SUPFAM" id="SSF50331">
    <property type="entry name" value="MOP-like"/>
    <property type="match status" value="1"/>
</dbReference>
<dbReference type="Gene3D" id="3.40.50.300">
    <property type="entry name" value="P-loop containing nucleotide triphosphate hydrolases"/>
    <property type="match status" value="1"/>
</dbReference>
<dbReference type="GO" id="GO:0140359">
    <property type="term" value="F:ABC-type transporter activity"/>
    <property type="evidence" value="ECO:0007669"/>
    <property type="project" value="InterPro"/>
</dbReference>
<evidence type="ECO:0000259" key="9">
    <source>
        <dbReference type="PROSITE" id="PS50893"/>
    </source>
</evidence>
<evidence type="ECO:0000256" key="2">
    <source>
        <dbReference type="ARBA" id="ARBA00022475"/>
    </source>
</evidence>
<name>A0A3M8Q109_9GAMM</name>
<dbReference type="InterPro" id="IPR008995">
    <property type="entry name" value="Mo/tungstate-bd_C_term_dom"/>
</dbReference>
<comment type="caution">
    <text evidence="10">The sequence shown here is derived from an EMBL/GenBank/DDBJ whole genome shotgun (WGS) entry which is preliminary data.</text>
</comment>
<dbReference type="InterPro" id="IPR003439">
    <property type="entry name" value="ABC_transporter-like_ATP-bd"/>
</dbReference>
<keyword evidence="6 10" id="KW-0067">ATP-binding</keyword>
<dbReference type="Gene3D" id="2.40.50.100">
    <property type="match status" value="1"/>
</dbReference>
<evidence type="ECO:0000256" key="3">
    <source>
        <dbReference type="ARBA" id="ARBA00022519"/>
    </source>
</evidence>
<evidence type="ECO:0000256" key="4">
    <source>
        <dbReference type="ARBA" id="ARBA00022597"/>
    </source>
</evidence>
<keyword evidence="3" id="KW-0997">Cell inner membrane</keyword>
<dbReference type="InterPro" id="IPR017871">
    <property type="entry name" value="ABC_transporter-like_CS"/>
</dbReference>
<dbReference type="SUPFAM" id="SSF52540">
    <property type="entry name" value="P-loop containing nucleoside triphosphate hydrolases"/>
    <property type="match status" value="1"/>
</dbReference>
<dbReference type="GO" id="GO:0015794">
    <property type="term" value="P:glycerol-3-phosphate transmembrane transport"/>
    <property type="evidence" value="ECO:0007669"/>
    <property type="project" value="TreeGrafter"/>
</dbReference>
<reference evidence="10 11" key="1">
    <citation type="journal article" date="2012" name="Int. J. Syst. Evol. Microbiol.">
        <title>Marinomonas hwangdonensis sp. nov., isolated from seawater.</title>
        <authorList>
            <person name="Jung Y.T."/>
            <person name="Oh T.K."/>
            <person name="Yoon J.H."/>
        </authorList>
    </citation>
    <scope>NUCLEOTIDE SEQUENCE [LARGE SCALE GENOMIC DNA]</scope>
    <source>
        <strain evidence="10 11">HDW-15</strain>
    </source>
</reference>
<keyword evidence="11" id="KW-1185">Reference proteome</keyword>